<evidence type="ECO:0000313" key="5">
    <source>
        <dbReference type="Proteomes" id="UP000198906"/>
    </source>
</evidence>
<dbReference type="InterPro" id="IPR006396">
    <property type="entry name" value="Glu_mut_E"/>
</dbReference>
<organism evidence="4 5">
    <name type="scientific">Micromonospora inyonensis</name>
    <dbReference type="NCBI Taxonomy" id="47866"/>
    <lineage>
        <taxon>Bacteria</taxon>
        <taxon>Bacillati</taxon>
        <taxon>Actinomycetota</taxon>
        <taxon>Actinomycetes</taxon>
        <taxon>Micromonosporales</taxon>
        <taxon>Micromonosporaceae</taxon>
        <taxon>Micromonospora</taxon>
    </lineage>
</organism>
<dbReference type="Gene3D" id="3.20.20.240">
    <property type="entry name" value="Methylmalonyl-CoA mutase"/>
    <property type="match status" value="1"/>
</dbReference>
<sequence>MDPFPPLAESIAYARSLGKPTVADLLSDAARDGRTLVQPRSGVGDHDAMLDLLLGLEHRAQPDVATITIDSYTRLLQLDTARRALRGDAGTLNGYPLVSHGWRRGRELNELVRAPLQVRHGSPDARLLFRTTLASGITSFEGGGISYNVPYVKNIPIASSVRAWQEVDRVAGEATAAGLVVDRELFGTLTAVLMPPSICLAVTLIEAVLAAAEGVRCISIAYPQGGHPWQDLAALRAIPRLAARYLTPYSGVRVHTVLHQFMGIFPTDWSRAIDLITYGALLAGLGNVDKVVTKSPAEARGIPTLAENAEGIFATRAALEQPLDRLVIDEDAVADELEAIEREVGELVEPILDQRDLVVAVADAFADGRIDVPFSASRFAQSLVTPCRDQEGAIRFADVGRLPFSQATRRRNDDLVRVRLRERADSLDGLMRDLYFFSDERPSPPWKWFGRRGERSAAHAQVAAR</sequence>
<dbReference type="Gene3D" id="3.90.970.10">
    <property type="match status" value="1"/>
</dbReference>
<dbReference type="Pfam" id="PF06368">
    <property type="entry name" value="Met_asp_mut_E"/>
    <property type="match status" value="1"/>
</dbReference>
<dbReference type="GO" id="GO:0031419">
    <property type="term" value="F:cobalamin binding"/>
    <property type="evidence" value="ECO:0007669"/>
    <property type="project" value="UniProtKB-KW"/>
</dbReference>
<dbReference type="RefSeq" id="WP_091462978.1">
    <property type="nucleotide sequence ID" value="NZ_FMHU01000002.1"/>
</dbReference>
<keyword evidence="1" id="KW-0846">Cobalamin</keyword>
<dbReference type="AlphaFoldDB" id="A0A1C6SNI6"/>
<keyword evidence="5" id="KW-1185">Reference proteome</keyword>
<evidence type="ECO:0000313" key="4">
    <source>
        <dbReference type="EMBL" id="SCL30785.1"/>
    </source>
</evidence>
<proteinExistence type="predicted"/>
<dbReference type="EMBL" id="FMHU01000002">
    <property type="protein sequence ID" value="SCL30785.1"/>
    <property type="molecule type" value="Genomic_DNA"/>
</dbReference>
<dbReference type="InterPro" id="IPR014714">
    <property type="entry name" value="Glu_mut_E_C_dom_sf"/>
</dbReference>
<dbReference type="GO" id="GO:0050097">
    <property type="term" value="F:methylaspartate mutase activity"/>
    <property type="evidence" value="ECO:0007669"/>
    <property type="project" value="InterPro"/>
</dbReference>
<gene>
    <name evidence="4" type="ORF">GA0074694_5797</name>
</gene>
<keyword evidence="3" id="KW-0170">Cobalt</keyword>
<evidence type="ECO:0000256" key="3">
    <source>
        <dbReference type="ARBA" id="ARBA00023285"/>
    </source>
</evidence>
<accession>A0A1C6SNI6</accession>
<dbReference type="InterPro" id="IPR016176">
    <property type="entry name" value="Cbl-dep_enz_cat"/>
</dbReference>
<protein>
    <submittedName>
        <fullName evidence="4">Glutamate mutase subunit E</fullName>
    </submittedName>
</protein>
<evidence type="ECO:0000256" key="2">
    <source>
        <dbReference type="ARBA" id="ARBA00023235"/>
    </source>
</evidence>
<dbReference type="PIRSF" id="PIRSF001495">
    <property type="entry name" value="Met_asp_mut_epsi"/>
    <property type="match status" value="1"/>
</dbReference>
<name>A0A1C6SNI6_9ACTN</name>
<dbReference type="GO" id="GO:0019670">
    <property type="term" value="P:anaerobic L-glutamate catabolic process"/>
    <property type="evidence" value="ECO:0007669"/>
    <property type="project" value="InterPro"/>
</dbReference>
<evidence type="ECO:0000256" key="1">
    <source>
        <dbReference type="ARBA" id="ARBA00022628"/>
    </source>
</evidence>
<reference evidence="5" key="1">
    <citation type="submission" date="2016-06" db="EMBL/GenBank/DDBJ databases">
        <authorList>
            <person name="Varghese N."/>
        </authorList>
    </citation>
    <scope>NUCLEOTIDE SEQUENCE [LARGE SCALE GENOMIC DNA]</scope>
    <source>
        <strain evidence="5">DSM 46123</strain>
    </source>
</reference>
<dbReference type="STRING" id="47866.GA0074694_5797"/>
<keyword evidence="2" id="KW-0413">Isomerase</keyword>
<dbReference type="SUPFAM" id="SSF51703">
    <property type="entry name" value="Cobalamin (vitamin B12)-dependent enzymes"/>
    <property type="match status" value="1"/>
</dbReference>
<dbReference type="Proteomes" id="UP000198906">
    <property type="component" value="Unassembled WGS sequence"/>
</dbReference>